<proteinExistence type="predicted"/>
<keyword evidence="3" id="KW-1185">Reference proteome</keyword>
<reference evidence="2" key="1">
    <citation type="submission" date="2023-11" db="EMBL/GenBank/DDBJ databases">
        <title>Genome assemblies of two species of porcelain crab, Petrolisthes cinctipes and Petrolisthes manimaculis (Anomura: Porcellanidae).</title>
        <authorList>
            <person name="Angst P."/>
        </authorList>
    </citation>
    <scope>NUCLEOTIDE SEQUENCE</scope>
    <source>
        <strain evidence="2">PB745_02</strain>
        <tissue evidence="2">Gill</tissue>
    </source>
</reference>
<accession>A0AAE1U4G4</accession>
<dbReference type="EMBL" id="JAWZYT010001961">
    <property type="protein sequence ID" value="KAK4307866.1"/>
    <property type="molecule type" value="Genomic_DNA"/>
</dbReference>
<feature type="region of interest" description="Disordered" evidence="1">
    <location>
        <begin position="1"/>
        <end position="76"/>
    </location>
</feature>
<feature type="compositionally biased region" description="Basic and acidic residues" evidence="1">
    <location>
        <begin position="14"/>
        <end position="76"/>
    </location>
</feature>
<evidence type="ECO:0000313" key="3">
    <source>
        <dbReference type="Proteomes" id="UP001292094"/>
    </source>
</evidence>
<dbReference type="Proteomes" id="UP001292094">
    <property type="component" value="Unassembled WGS sequence"/>
</dbReference>
<gene>
    <name evidence="2" type="ORF">Pmani_020420</name>
</gene>
<sequence>MTRTQRKGTARWTGRREHNTTHKVEHDEGGDRTHGKEGGTTRKGGHSEERATGKERTLGGKDKGEEKHKRHDKTQL</sequence>
<comment type="caution">
    <text evidence="2">The sequence shown here is derived from an EMBL/GenBank/DDBJ whole genome shotgun (WGS) entry which is preliminary data.</text>
</comment>
<evidence type="ECO:0000256" key="1">
    <source>
        <dbReference type="SAM" id="MobiDB-lite"/>
    </source>
</evidence>
<evidence type="ECO:0000313" key="2">
    <source>
        <dbReference type="EMBL" id="KAK4307866.1"/>
    </source>
</evidence>
<organism evidence="2 3">
    <name type="scientific">Petrolisthes manimaculis</name>
    <dbReference type="NCBI Taxonomy" id="1843537"/>
    <lineage>
        <taxon>Eukaryota</taxon>
        <taxon>Metazoa</taxon>
        <taxon>Ecdysozoa</taxon>
        <taxon>Arthropoda</taxon>
        <taxon>Crustacea</taxon>
        <taxon>Multicrustacea</taxon>
        <taxon>Malacostraca</taxon>
        <taxon>Eumalacostraca</taxon>
        <taxon>Eucarida</taxon>
        <taxon>Decapoda</taxon>
        <taxon>Pleocyemata</taxon>
        <taxon>Anomura</taxon>
        <taxon>Galatheoidea</taxon>
        <taxon>Porcellanidae</taxon>
        <taxon>Petrolisthes</taxon>
    </lineage>
</organism>
<dbReference type="AlphaFoldDB" id="A0AAE1U4G4"/>
<name>A0AAE1U4G4_9EUCA</name>
<protein>
    <submittedName>
        <fullName evidence="2">Uncharacterized protein</fullName>
    </submittedName>
</protein>